<proteinExistence type="predicted"/>
<name>A0A9N9B641_9GLOM</name>
<dbReference type="AlphaFoldDB" id="A0A9N9B641"/>
<protein>
    <submittedName>
        <fullName evidence="1">900_t:CDS:1</fullName>
    </submittedName>
</protein>
<reference evidence="1" key="1">
    <citation type="submission" date="2021-06" db="EMBL/GenBank/DDBJ databases">
        <authorList>
            <person name="Kallberg Y."/>
            <person name="Tangrot J."/>
            <person name="Rosling A."/>
        </authorList>
    </citation>
    <scope>NUCLEOTIDE SEQUENCE</scope>
    <source>
        <strain evidence="1">MT106</strain>
    </source>
</reference>
<organism evidence="1 2">
    <name type="scientific">Ambispora gerdemannii</name>
    <dbReference type="NCBI Taxonomy" id="144530"/>
    <lineage>
        <taxon>Eukaryota</taxon>
        <taxon>Fungi</taxon>
        <taxon>Fungi incertae sedis</taxon>
        <taxon>Mucoromycota</taxon>
        <taxon>Glomeromycotina</taxon>
        <taxon>Glomeromycetes</taxon>
        <taxon>Archaeosporales</taxon>
        <taxon>Ambisporaceae</taxon>
        <taxon>Ambispora</taxon>
    </lineage>
</organism>
<evidence type="ECO:0000313" key="1">
    <source>
        <dbReference type="EMBL" id="CAG8556579.1"/>
    </source>
</evidence>
<sequence>MASSLATATIMEARSTRMMTDSAKELDTEKLINLFSFSTGVSTTMLKKRESSARATFKTAPDCSLTGEFSFRQLSNATRINGQINSGFSNPDPSIYKFEIHPTKKDPSTPIKVLNPKFTINVPPGGSSPIQLTESDIALQSGPGVKNVLNAWLRILNRSGLLCSARIVPA</sequence>
<dbReference type="EMBL" id="CAJVPL010001166">
    <property type="protein sequence ID" value="CAG8556579.1"/>
    <property type="molecule type" value="Genomic_DNA"/>
</dbReference>
<comment type="caution">
    <text evidence="1">The sequence shown here is derived from an EMBL/GenBank/DDBJ whole genome shotgun (WGS) entry which is preliminary data.</text>
</comment>
<keyword evidence="2" id="KW-1185">Reference proteome</keyword>
<dbReference type="Proteomes" id="UP000789831">
    <property type="component" value="Unassembled WGS sequence"/>
</dbReference>
<gene>
    <name evidence="1" type="ORF">AGERDE_LOCUS6940</name>
</gene>
<accession>A0A9N9B641</accession>
<evidence type="ECO:0000313" key="2">
    <source>
        <dbReference type="Proteomes" id="UP000789831"/>
    </source>
</evidence>